<dbReference type="EMBL" id="CYKH01001873">
    <property type="protein sequence ID" value="CUG90892.1"/>
    <property type="molecule type" value="Genomic_DNA"/>
</dbReference>
<gene>
    <name evidence="2" type="ORF">BSAL_29145</name>
</gene>
<dbReference type="AlphaFoldDB" id="A0A0S4JL36"/>
<accession>A0A0S4JL36</accession>
<sequence length="277" mass="30518">MAQHLPYSAVADNNRKEFNVMMKWHLDKLPKGDYAQLYHNMVEGSRRDHRRALRHASSTAAAASAGGEGSSTLNSTITTTASKVQLDPLAATTTSSSTGTTAAQVRRAHVRRKHRGNCPKHLMNEIERSGGVVAPLTPTIDSAAAIQDGAPRSDSAPLPKLPVPNMIGRGLGEFLAGVRNPHYDRTNYVHRPTVEHPDFRAKSKAFDATVAKEAPTYEPKKTSQRAPAWLVDDKLLALDIVPDMKHYRKKYEMKTHMEAVRMMGKALLREFSGAAFK</sequence>
<feature type="compositionally biased region" description="Low complexity" evidence="1">
    <location>
        <begin position="56"/>
        <end position="65"/>
    </location>
</feature>
<dbReference type="VEuPathDB" id="TriTrypDB:BSAL_29145"/>
<evidence type="ECO:0000256" key="1">
    <source>
        <dbReference type="SAM" id="MobiDB-lite"/>
    </source>
</evidence>
<feature type="region of interest" description="Disordered" evidence="1">
    <location>
        <begin position="90"/>
        <end position="118"/>
    </location>
</feature>
<evidence type="ECO:0000313" key="2">
    <source>
        <dbReference type="EMBL" id="CUG90892.1"/>
    </source>
</evidence>
<reference evidence="3" key="1">
    <citation type="submission" date="2015-09" db="EMBL/GenBank/DDBJ databases">
        <authorList>
            <consortium name="Pathogen Informatics"/>
        </authorList>
    </citation>
    <scope>NUCLEOTIDE SEQUENCE [LARGE SCALE GENOMIC DNA]</scope>
    <source>
        <strain evidence="3">Lake Konstanz</strain>
    </source>
</reference>
<keyword evidence="3" id="KW-1185">Reference proteome</keyword>
<evidence type="ECO:0000313" key="3">
    <source>
        <dbReference type="Proteomes" id="UP000051952"/>
    </source>
</evidence>
<feature type="compositionally biased region" description="Low complexity" evidence="1">
    <location>
        <begin position="90"/>
        <end position="103"/>
    </location>
</feature>
<protein>
    <submittedName>
        <fullName evidence="2">Uncharacterized protein</fullName>
    </submittedName>
</protein>
<feature type="region of interest" description="Disordered" evidence="1">
    <location>
        <begin position="46"/>
        <end position="74"/>
    </location>
</feature>
<name>A0A0S4JL36_BODSA</name>
<feature type="compositionally biased region" description="Basic residues" evidence="1">
    <location>
        <begin position="106"/>
        <end position="118"/>
    </location>
</feature>
<proteinExistence type="predicted"/>
<dbReference type="Proteomes" id="UP000051952">
    <property type="component" value="Unassembled WGS sequence"/>
</dbReference>
<organism evidence="2 3">
    <name type="scientific">Bodo saltans</name>
    <name type="common">Flagellated protozoan</name>
    <dbReference type="NCBI Taxonomy" id="75058"/>
    <lineage>
        <taxon>Eukaryota</taxon>
        <taxon>Discoba</taxon>
        <taxon>Euglenozoa</taxon>
        <taxon>Kinetoplastea</taxon>
        <taxon>Metakinetoplastina</taxon>
        <taxon>Eubodonida</taxon>
        <taxon>Bodonidae</taxon>
        <taxon>Bodo</taxon>
    </lineage>
</organism>